<dbReference type="Gene3D" id="3.30.160.390">
    <property type="entry name" value="Integrase, DNA-binding domain"/>
    <property type="match status" value="1"/>
</dbReference>
<dbReference type="InterPro" id="IPR010998">
    <property type="entry name" value="Integrase_recombinase_N"/>
</dbReference>
<dbReference type="PROSITE" id="PS51898">
    <property type="entry name" value="TYR_RECOMBINASE"/>
    <property type="match status" value="1"/>
</dbReference>
<dbReference type="Gene3D" id="1.10.150.130">
    <property type="match status" value="1"/>
</dbReference>
<dbReference type="EMBL" id="JAAVTX010000006">
    <property type="protein sequence ID" value="NKE47025.1"/>
    <property type="molecule type" value="Genomic_DNA"/>
</dbReference>
<dbReference type="CDD" id="cd00801">
    <property type="entry name" value="INT_P4_C"/>
    <property type="match status" value="1"/>
</dbReference>
<dbReference type="Gene3D" id="1.10.443.10">
    <property type="entry name" value="Intergrase catalytic core"/>
    <property type="match status" value="1"/>
</dbReference>
<dbReference type="InterPro" id="IPR002104">
    <property type="entry name" value="Integrase_catalytic"/>
</dbReference>
<dbReference type="InterPro" id="IPR011010">
    <property type="entry name" value="DNA_brk_join_enz"/>
</dbReference>
<dbReference type="InterPro" id="IPR038488">
    <property type="entry name" value="Integrase_DNA-bd_sf"/>
</dbReference>
<proteinExistence type="inferred from homology"/>
<sequence length="452" mass="49125">MPKLTVAVVRAAKHSGKPTSTGKLRPERLPDGGGLALQVTPDGAKSWILRYTRSSKAREMGLGPCDPDGRRGLSLADARDAAEAARRTLRAGADPIEAREAERAARQRAEAEAKAAAVTFRDAARATVDAKQGGWSSPKHAAQWLATLEQHAHPILGDMPVSDVGTPHVLQVLRPIWSQIPETASRLRQRIEAILDLARVRGWRAGDNPARWRGLLSEELPPPRRVKRVQHRPALPWQRLPAFMAALAQVEGQGAAALRFAILTAARTGEVRGATWGEVDLDAALWIVPGARMKGRRTHRVPLSAAAVDVLRAARPADPKRADLIFGATATRAISDMTLSAVVRRMNEPGPGADPDAPPEWCDQEGRAVVPHGFRSTFRDWAGEIRPEGREVVERALAHSVRDKVEAAYARSDLLEKRRPLMEAWGEWAGRPAGGGELRSIVAARARRQALG</sequence>
<dbReference type="SUPFAM" id="SSF56349">
    <property type="entry name" value="DNA breaking-rejoining enzymes"/>
    <property type="match status" value="1"/>
</dbReference>
<comment type="similarity">
    <text evidence="1">Belongs to the 'phage' integrase family.</text>
</comment>
<evidence type="ECO:0000256" key="2">
    <source>
        <dbReference type="ARBA" id="ARBA00022908"/>
    </source>
</evidence>
<dbReference type="InterPro" id="IPR053876">
    <property type="entry name" value="Phage_int_M"/>
</dbReference>
<dbReference type="Pfam" id="PF00589">
    <property type="entry name" value="Phage_integrase"/>
    <property type="match status" value="1"/>
</dbReference>
<dbReference type="Pfam" id="PF13356">
    <property type="entry name" value="Arm-DNA-bind_3"/>
    <property type="match status" value="1"/>
</dbReference>
<name>A0ABX1F3U7_9PROT</name>
<dbReference type="PANTHER" id="PTHR30629:SF2">
    <property type="entry name" value="PROPHAGE INTEGRASE INTS-RELATED"/>
    <property type="match status" value="1"/>
</dbReference>
<evidence type="ECO:0000313" key="7">
    <source>
        <dbReference type="EMBL" id="NKE47025.1"/>
    </source>
</evidence>
<keyword evidence="2" id="KW-0229">DNA integration</keyword>
<feature type="region of interest" description="Disordered" evidence="5">
    <location>
        <begin position="11"/>
        <end position="37"/>
    </location>
</feature>
<evidence type="ECO:0000313" key="8">
    <source>
        <dbReference type="Proteomes" id="UP000765160"/>
    </source>
</evidence>
<evidence type="ECO:0000256" key="4">
    <source>
        <dbReference type="ARBA" id="ARBA00023172"/>
    </source>
</evidence>
<keyword evidence="4" id="KW-0233">DNA recombination</keyword>
<feature type="domain" description="Tyr recombinase" evidence="6">
    <location>
        <begin position="230"/>
        <end position="422"/>
    </location>
</feature>
<dbReference type="InterPro" id="IPR050808">
    <property type="entry name" value="Phage_Integrase"/>
</dbReference>
<reference evidence="7 8" key="1">
    <citation type="submission" date="2020-03" db="EMBL/GenBank/DDBJ databases">
        <title>Roseomonas selenitidurans sp. nov. isolated from soil.</title>
        <authorList>
            <person name="Liu H."/>
        </authorList>
    </citation>
    <scope>NUCLEOTIDE SEQUENCE [LARGE SCALE GENOMIC DNA]</scope>
    <source>
        <strain evidence="7 8">JCM 15073</strain>
    </source>
</reference>
<evidence type="ECO:0000256" key="5">
    <source>
        <dbReference type="SAM" id="MobiDB-lite"/>
    </source>
</evidence>
<dbReference type="PANTHER" id="PTHR30629">
    <property type="entry name" value="PROPHAGE INTEGRASE"/>
    <property type="match status" value="1"/>
</dbReference>
<dbReference type="Pfam" id="PF22022">
    <property type="entry name" value="Phage_int_M"/>
    <property type="match status" value="1"/>
</dbReference>
<dbReference type="InterPro" id="IPR025166">
    <property type="entry name" value="Integrase_DNA_bind_dom"/>
</dbReference>
<dbReference type="RefSeq" id="WP_168051965.1">
    <property type="nucleotide sequence ID" value="NZ_JAATJR010000006.1"/>
</dbReference>
<evidence type="ECO:0000259" key="6">
    <source>
        <dbReference type="PROSITE" id="PS51898"/>
    </source>
</evidence>
<keyword evidence="8" id="KW-1185">Reference proteome</keyword>
<gene>
    <name evidence="7" type="ORF">HB662_19755</name>
</gene>
<organism evidence="7 8">
    <name type="scientific">Falsiroseomonas frigidaquae</name>
    <dbReference type="NCBI Taxonomy" id="487318"/>
    <lineage>
        <taxon>Bacteria</taxon>
        <taxon>Pseudomonadati</taxon>
        <taxon>Pseudomonadota</taxon>
        <taxon>Alphaproteobacteria</taxon>
        <taxon>Acetobacterales</taxon>
        <taxon>Roseomonadaceae</taxon>
        <taxon>Falsiroseomonas</taxon>
    </lineage>
</organism>
<dbReference type="GO" id="GO:0003677">
    <property type="term" value="F:DNA binding"/>
    <property type="evidence" value="ECO:0007669"/>
    <property type="project" value="UniProtKB-KW"/>
</dbReference>
<comment type="caution">
    <text evidence="7">The sequence shown here is derived from an EMBL/GenBank/DDBJ whole genome shotgun (WGS) entry which is preliminary data.</text>
</comment>
<keyword evidence="3 7" id="KW-0238">DNA-binding</keyword>
<dbReference type="InterPro" id="IPR013762">
    <property type="entry name" value="Integrase-like_cat_sf"/>
</dbReference>
<evidence type="ECO:0000256" key="1">
    <source>
        <dbReference type="ARBA" id="ARBA00008857"/>
    </source>
</evidence>
<protein>
    <submittedName>
        <fullName evidence="7">Integrase arm-type DNA-binding domain-containing protein</fullName>
    </submittedName>
</protein>
<evidence type="ECO:0000256" key="3">
    <source>
        <dbReference type="ARBA" id="ARBA00023125"/>
    </source>
</evidence>
<accession>A0ABX1F3U7</accession>
<dbReference type="Proteomes" id="UP000765160">
    <property type="component" value="Unassembled WGS sequence"/>
</dbReference>